<dbReference type="KEGG" id="usu:LVJ78_02460"/>
<gene>
    <name evidence="1" type="ORF">LVJ78_02460</name>
</gene>
<dbReference type="RefSeq" id="WP_244802594.1">
    <property type="nucleotide sequence ID" value="NZ_CP091507.1"/>
</dbReference>
<dbReference type="EMBL" id="CP091507">
    <property type="protein sequence ID" value="UOO79901.1"/>
    <property type="molecule type" value="Genomic_DNA"/>
</dbReference>
<accession>A0AAE9GZI1</accession>
<evidence type="ECO:0000313" key="1">
    <source>
        <dbReference type="EMBL" id="UOO79901.1"/>
    </source>
</evidence>
<protein>
    <submittedName>
        <fullName evidence="1">Uncharacterized protein</fullName>
    </submittedName>
</protein>
<dbReference type="Proteomes" id="UP000829756">
    <property type="component" value="Chromosome"/>
</dbReference>
<proteinExistence type="predicted"/>
<evidence type="ECO:0000313" key="2">
    <source>
        <dbReference type="Proteomes" id="UP000829756"/>
    </source>
</evidence>
<reference evidence="1" key="1">
    <citation type="submission" date="2021-12" db="EMBL/GenBank/DDBJ databases">
        <authorList>
            <person name="Veyrier F.J."/>
        </authorList>
    </citation>
    <scope>NUCLEOTIDE SEQUENCE</scope>
    <source>
        <strain evidence="1">1258/02</strain>
    </source>
</reference>
<sequence length="47" mass="5286">MAATLILSTTGRLNLFFRRPVYFGITTQKPQIICYNPLSDGLKQKAV</sequence>
<dbReference type="AlphaFoldDB" id="A0AAE9GZI1"/>
<name>A0AAE9GZI1_9NEIS</name>
<organism evidence="1 2">
    <name type="scientific">Uruburuella suis</name>
    <dbReference type="NCBI Taxonomy" id="252130"/>
    <lineage>
        <taxon>Bacteria</taxon>
        <taxon>Pseudomonadati</taxon>
        <taxon>Pseudomonadota</taxon>
        <taxon>Betaproteobacteria</taxon>
        <taxon>Neisseriales</taxon>
        <taxon>Neisseriaceae</taxon>
        <taxon>Uruburuella</taxon>
    </lineage>
</organism>
<reference evidence="1" key="2">
    <citation type="journal article" date="2022" name="Res Sq">
        <title>Evolution of multicellular longitudinally dividing oral cavity symbionts (Neisseriaceae).</title>
        <authorList>
            <person name="Nyongesa S."/>
            <person name="Weber P."/>
            <person name="Bernet E."/>
            <person name="Pullido F."/>
            <person name="Nieckarz M."/>
            <person name="Delaby M."/>
            <person name="Nieves C."/>
            <person name="Viehboeck T."/>
            <person name="Krause N."/>
            <person name="Rivera-Millot A."/>
            <person name="Nakamura A."/>
            <person name="Vischer N."/>
            <person name="VanNieuwenhze M."/>
            <person name="Brun Y."/>
            <person name="Cava F."/>
            <person name="Bulgheresi S."/>
            <person name="Veyrier F."/>
        </authorList>
    </citation>
    <scope>NUCLEOTIDE SEQUENCE</scope>
    <source>
        <strain evidence="1">1258/02</strain>
    </source>
</reference>